<dbReference type="PANTHER" id="PTHR34851:SF2">
    <property type="entry name" value="PROTEIN CBG16728"/>
    <property type="match status" value="1"/>
</dbReference>
<accession>A0A0R3PZA8</accession>
<protein>
    <submittedName>
        <fullName evidence="4">Sensor histidine kinase</fullName>
    </submittedName>
</protein>
<dbReference type="AlphaFoldDB" id="A0A0R3PZA8"/>
<dbReference type="OrthoDB" id="5833548at2759"/>
<reference evidence="2 3" key="2">
    <citation type="submission" date="2018-11" db="EMBL/GenBank/DDBJ databases">
        <authorList>
            <consortium name="Pathogen Informatics"/>
        </authorList>
    </citation>
    <scope>NUCLEOTIDE SEQUENCE [LARGE SCALE GENOMIC DNA]</scope>
    <source>
        <strain evidence="2 3">Costa Rica</strain>
    </source>
</reference>
<feature type="transmembrane region" description="Helical" evidence="1">
    <location>
        <begin position="47"/>
        <end position="70"/>
    </location>
</feature>
<sequence length="110" mass="12405">MIILSNLIIRLVKSNEVQWNWQLLFLVSDSLAVLSLVYGLVREQPAFLQPFTIISIVMVSFCVLLTVFYLSAAFDPQSFAGEQIEILIAGQMKTMSEQFNITTRTGRSLS</sequence>
<gene>
    <name evidence="2" type="ORF">ACOC_LOCUS11873</name>
</gene>
<keyword evidence="1" id="KW-0812">Transmembrane</keyword>
<proteinExistence type="predicted"/>
<evidence type="ECO:0000313" key="2">
    <source>
        <dbReference type="EMBL" id="VDM63458.1"/>
    </source>
</evidence>
<reference evidence="4" key="1">
    <citation type="submission" date="2017-02" db="UniProtKB">
        <authorList>
            <consortium name="WormBaseParasite"/>
        </authorList>
    </citation>
    <scope>IDENTIFICATION</scope>
</reference>
<dbReference type="OMA" id="HSYAAEY"/>
<keyword evidence="1" id="KW-0472">Membrane</keyword>
<evidence type="ECO:0000256" key="1">
    <source>
        <dbReference type="SAM" id="Phobius"/>
    </source>
</evidence>
<dbReference type="Proteomes" id="UP000267027">
    <property type="component" value="Unassembled WGS sequence"/>
</dbReference>
<feature type="transmembrane region" description="Helical" evidence="1">
    <location>
        <begin position="21"/>
        <end position="41"/>
    </location>
</feature>
<evidence type="ECO:0000313" key="4">
    <source>
        <dbReference type="WBParaSite" id="ACOC_0001187201-mRNA-1"/>
    </source>
</evidence>
<keyword evidence="3" id="KW-1185">Reference proteome</keyword>
<organism evidence="4">
    <name type="scientific">Angiostrongylus costaricensis</name>
    <name type="common">Nematode worm</name>
    <dbReference type="NCBI Taxonomy" id="334426"/>
    <lineage>
        <taxon>Eukaryota</taxon>
        <taxon>Metazoa</taxon>
        <taxon>Ecdysozoa</taxon>
        <taxon>Nematoda</taxon>
        <taxon>Chromadorea</taxon>
        <taxon>Rhabditida</taxon>
        <taxon>Rhabditina</taxon>
        <taxon>Rhabditomorpha</taxon>
        <taxon>Strongyloidea</taxon>
        <taxon>Metastrongylidae</taxon>
        <taxon>Angiostrongylus</taxon>
    </lineage>
</organism>
<dbReference type="WBParaSite" id="ACOC_0001187201-mRNA-1">
    <property type="protein sequence ID" value="ACOC_0001187201-mRNA-1"/>
    <property type="gene ID" value="ACOC_0001187201"/>
</dbReference>
<dbReference type="EMBL" id="UYYA01004813">
    <property type="protein sequence ID" value="VDM63458.1"/>
    <property type="molecule type" value="Genomic_DNA"/>
</dbReference>
<evidence type="ECO:0000313" key="3">
    <source>
        <dbReference type="Proteomes" id="UP000267027"/>
    </source>
</evidence>
<dbReference type="PANTHER" id="PTHR34851">
    <property type="entry name" value="PROTEIN CBG05235-RELATED"/>
    <property type="match status" value="1"/>
</dbReference>
<name>A0A0R3PZA8_ANGCS</name>
<keyword evidence="1" id="KW-1133">Transmembrane helix</keyword>